<protein>
    <submittedName>
        <fullName evidence="3">Heat shock factor-binding protein 1</fullName>
    </submittedName>
</protein>
<dbReference type="PANTHER" id="PTHR19424">
    <property type="entry name" value="HEAT SHOCK FACTOR BINDING PROTEIN 1"/>
    <property type="match status" value="1"/>
</dbReference>
<evidence type="ECO:0000256" key="1">
    <source>
        <dbReference type="ARBA" id="ARBA00006349"/>
    </source>
</evidence>
<dbReference type="PANTHER" id="PTHR19424:SF0">
    <property type="entry name" value="HEAT SHOCK FACTOR BINDING PROTEIN 1"/>
    <property type="match status" value="1"/>
</dbReference>
<organism evidence="3 4">
    <name type="scientific">Tribonema minus</name>
    <dbReference type="NCBI Taxonomy" id="303371"/>
    <lineage>
        <taxon>Eukaryota</taxon>
        <taxon>Sar</taxon>
        <taxon>Stramenopiles</taxon>
        <taxon>Ochrophyta</taxon>
        <taxon>PX clade</taxon>
        <taxon>Xanthophyceae</taxon>
        <taxon>Tribonematales</taxon>
        <taxon>Tribonemataceae</taxon>
        <taxon>Tribonema</taxon>
    </lineage>
</organism>
<dbReference type="GO" id="GO:0005634">
    <property type="term" value="C:nucleus"/>
    <property type="evidence" value="ECO:0007669"/>
    <property type="project" value="TreeGrafter"/>
</dbReference>
<keyword evidence="3" id="KW-0346">Stress response</keyword>
<reference evidence="3" key="1">
    <citation type="submission" date="2021-02" db="EMBL/GenBank/DDBJ databases">
        <title>First Annotated Genome of the Yellow-green Alga Tribonema minus.</title>
        <authorList>
            <person name="Mahan K.M."/>
        </authorList>
    </citation>
    <scope>NUCLEOTIDE SEQUENCE</scope>
    <source>
        <strain evidence="3">UTEX B ZZ1240</strain>
    </source>
</reference>
<dbReference type="GO" id="GO:0070370">
    <property type="term" value="P:cellular heat acclimation"/>
    <property type="evidence" value="ECO:0007669"/>
    <property type="project" value="TreeGrafter"/>
</dbReference>
<dbReference type="Gene3D" id="1.20.5.430">
    <property type="match status" value="1"/>
</dbReference>
<dbReference type="GO" id="GO:0003714">
    <property type="term" value="F:transcription corepressor activity"/>
    <property type="evidence" value="ECO:0007669"/>
    <property type="project" value="InterPro"/>
</dbReference>
<comment type="caution">
    <text evidence="3">The sequence shown here is derived from an EMBL/GenBank/DDBJ whole genome shotgun (WGS) entry which is preliminary data.</text>
</comment>
<dbReference type="Pfam" id="PF06825">
    <property type="entry name" value="HSBP1"/>
    <property type="match status" value="1"/>
</dbReference>
<name>A0A835YY59_9STRA</name>
<dbReference type="EMBL" id="JAFCMP010000257">
    <property type="protein sequence ID" value="KAG5182212.1"/>
    <property type="molecule type" value="Genomic_DNA"/>
</dbReference>
<keyword evidence="4" id="KW-1185">Reference proteome</keyword>
<accession>A0A835YY59</accession>
<proteinExistence type="inferred from homology"/>
<feature type="region of interest" description="Disordered" evidence="2">
    <location>
        <begin position="1"/>
        <end position="20"/>
    </location>
</feature>
<dbReference type="OrthoDB" id="4159489at2759"/>
<sequence>MADNSHPKRGASGEDTHADEDLIEFVQGVLEQMQTRFQQMSDTIIGRVDEMGARLDDLEKSIADLMEATGVEGAAGGDGKDETQA</sequence>
<dbReference type="AlphaFoldDB" id="A0A835YY59"/>
<evidence type="ECO:0000313" key="4">
    <source>
        <dbReference type="Proteomes" id="UP000664859"/>
    </source>
</evidence>
<dbReference type="InterPro" id="IPR009643">
    <property type="entry name" value="HS1-bd"/>
</dbReference>
<comment type="similarity">
    <text evidence="1">Belongs to the HSBP1 family.</text>
</comment>
<dbReference type="FunFam" id="1.20.5.430:FF:000003">
    <property type="entry name" value="Heat shock factor binding protein"/>
    <property type="match status" value="1"/>
</dbReference>
<evidence type="ECO:0000256" key="2">
    <source>
        <dbReference type="SAM" id="MobiDB-lite"/>
    </source>
</evidence>
<evidence type="ECO:0000313" key="3">
    <source>
        <dbReference type="EMBL" id="KAG5182212.1"/>
    </source>
</evidence>
<dbReference type="Proteomes" id="UP000664859">
    <property type="component" value="Unassembled WGS sequence"/>
</dbReference>
<feature type="compositionally biased region" description="Basic and acidic residues" evidence="2">
    <location>
        <begin position="11"/>
        <end position="20"/>
    </location>
</feature>
<gene>
    <name evidence="3" type="ORF">JKP88DRAFT_186391</name>
</gene>
<dbReference type="GO" id="GO:0005829">
    <property type="term" value="C:cytosol"/>
    <property type="evidence" value="ECO:0007669"/>
    <property type="project" value="TreeGrafter"/>
</dbReference>